<dbReference type="CDD" id="cd01347">
    <property type="entry name" value="ligand_gated_channel"/>
    <property type="match status" value="1"/>
</dbReference>
<feature type="chain" id="PRO_5012918634" evidence="11">
    <location>
        <begin position="27"/>
        <end position="897"/>
    </location>
</feature>
<feature type="signal peptide" evidence="11">
    <location>
        <begin position="1"/>
        <end position="26"/>
    </location>
</feature>
<keyword evidence="4 8" id="KW-0812">Transmembrane</keyword>
<evidence type="ECO:0000256" key="6">
    <source>
        <dbReference type="ARBA" id="ARBA00023136"/>
    </source>
</evidence>
<dbReference type="Proteomes" id="UP000219042">
    <property type="component" value="Unassembled WGS sequence"/>
</dbReference>
<evidence type="ECO:0000256" key="4">
    <source>
        <dbReference type="ARBA" id="ARBA00022692"/>
    </source>
</evidence>
<keyword evidence="15" id="KW-1185">Reference proteome</keyword>
<dbReference type="Pfam" id="PF00593">
    <property type="entry name" value="TonB_dep_Rec_b-barrel"/>
    <property type="match status" value="1"/>
</dbReference>
<feature type="domain" description="TonB-dependent receptor plug" evidence="13">
    <location>
        <begin position="75"/>
        <end position="193"/>
    </location>
</feature>
<dbReference type="PROSITE" id="PS52016">
    <property type="entry name" value="TONB_DEPENDENT_REC_3"/>
    <property type="match status" value="1"/>
</dbReference>
<dbReference type="Gene3D" id="2.170.130.10">
    <property type="entry name" value="TonB-dependent receptor, plug domain"/>
    <property type="match status" value="1"/>
</dbReference>
<dbReference type="PANTHER" id="PTHR47234">
    <property type="match status" value="1"/>
</dbReference>
<feature type="domain" description="TonB-dependent receptor-like beta-barrel" evidence="12">
    <location>
        <begin position="329"/>
        <end position="849"/>
    </location>
</feature>
<sequence>MYKLNKINQSILLVIWGIGYATLSSAQETVTEQTNPVQQPIAISPSAESNEAETVPLLSSVIVTGSRTRENRTVASSPTPIDVISNDNIKQANQRNLLEALNNTLPSFNVPTLPGYGINSTVKAGQLRGLNSSHTLVLVNGKRRHSTARLGAGGFTASAPVDLGLIPTGSIERIEVLRDGAAAIYGSDAIAGVINIITKKDDHGGEVSAKYGGYTEGDGTLQQYIAGAGFKLGDEGHVYISAQYDKQGAAFRDSPVPGHIQYYFPIDANGNEVAPGGSPSFGPTLPPGATPNPKEAGVDRNNTVFGASGGVPESELASLTVDLSYPLSDKTELYAFASYADRETRSPQHFRFPSRDIVVRALWPDGFTPYTGVDEEDYSLQLGVKGTDLAGWDWDFSTVYGADNIDAYQYSSNSPSFGLDSKKDFYTGSYKYNSWVNNFDLKRSFEQGLLGWLTDVSLGAEYRREGYKRTAGELQSWAYGPDVDPEKFANGEYGYVLDGPNKGTLISISDAGSQADTGIRPEDTADDSRNSYALYAGLSVYPTEKLIIDTGLRFEDYSDFGDIVTGRVSSRYDFTPKIALRGTVSTGFQAPALAAQGYKATGVTVSETNRTLAVNSAAAQALGAESLKPEESKNYSLGFVFRPLRNLNIALDAYQIDVKDRISALSTIRASNLETDAQKAAFSSFVQSVDPSFGPNDGIDYFINAGKTKTKGLDLTIEYLLSTDRYGSFLFTAAGNWNKTELVSRAATPAALTAFGFSSDLTYNASSIANLEYLSPRFKGIVGLNWHLEKWSAGLTATRFGEIRRSTSVNVDGVSTPKVFNAGNLWLVDAQVGYKFTDQLSLTLNGNNIFDQKPRKLPANTVSGPGLLWPFQSYSYLNNSPINAAGSFYSAALNYKW</sequence>
<evidence type="ECO:0000256" key="9">
    <source>
        <dbReference type="RuleBase" id="RU003357"/>
    </source>
</evidence>
<evidence type="ECO:0000259" key="12">
    <source>
        <dbReference type="Pfam" id="PF00593"/>
    </source>
</evidence>
<dbReference type="InterPro" id="IPR012910">
    <property type="entry name" value="Plug_dom"/>
</dbReference>
<dbReference type="EMBL" id="OANT01000005">
    <property type="protein sequence ID" value="SNX45719.1"/>
    <property type="molecule type" value="Genomic_DNA"/>
</dbReference>
<dbReference type="RefSeq" id="WP_097079476.1">
    <property type="nucleotide sequence ID" value="NZ_BAABHT010000005.1"/>
</dbReference>
<name>A0A240EC16_9GAMM</name>
<dbReference type="PANTHER" id="PTHR47234:SF3">
    <property type="entry name" value="SECRETIN_TONB SHORT N-TERMINAL DOMAIN-CONTAINING PROTEIN"/>
    <property type="match status" value="1"/>
</dbReference>
<comment type="similarity">
    <text evidence="8 9">Belongs to the TonB-dependent receptor family.</text>
</comment>
<evidence type="ECO:0000256" key="1">
    <source>
        <dbReference type="ARBA" id="ARBA00004571"/>
    </source>
</evidence>
<dbReference type="InterPro" id="IPR036942">
    <property type="entry name" value="Beta-barrel_TonB_sf"/>
</dbReference>
<keyword evidence="3 8" id="KW-1134">Transmembrane beta strand</keyword>
<dbReference type="Pfam" id="PF07715">
    <property type="entry name" value="Plug"/>
    <property type="match status" value="1"/>
</dbReference>
<protein>
    <submittedName>
        <fullName evidence="14">Iron complex outermembrane recepter protein</fullName>
    </submittedName>
</protein>
<keyword evidence="11" id="KW-0732">Signal</keyword>
<evidence type="ECO:0000256" key="10">
    <source>
        <dbReference type="SAM" id="MobiDB-lite"/>
    </source>
</evidence>
<gene>
    <name evidence="14" type="ORF">SAMN05421731_105274</name>
</gene>
<feature type="region of interest" description="Disordered" evidence="10">
    <location>
        <begin position="274"/>
        <end position="298"/>
    </location>
</feature>
<dbReference type="AlphaFoldDB" id="A0A240EC16"/>
<organism evidence="14 15">
    <name type="scientific">Acinetobacter puyangensis</name>
    <dbReference type="NCBI Taxonomy" id="1096779"/>
    <lineage>
        <taxon>Bacteria</taxon>
        <taxon>Pseudomonadati</taxon>
        <taxon>Pseudomonadota</taxon>
        <taxon>Gammaproteobacteria</taxon>
        <taxon>Moraxellales</taxon>
        <taxon>Moraxellaceae</taxon>
        <taxon>Acinetobacter</taxon>
    </lineage>
</organism>
<keyword evidence="6 8" id="KW-0472">Membrane</keyword>
<evidence type="ECO:0000256" key="3">
    <source>
        <dbReference type="ARBA" id="ARBA00022452"/>
    </source>
</evidence>
<evidence type="ECO:0000256" key="7">
    <source>
        <dbReference type="ARBA" id="ARBA00023237"/>
    </source>
</evidence>
<comment type="subcellular location">
    <subcellularLocation>
        <location evidence="1 8">Cell outer membrane</location>
        <topology evidence="1 8">Multi-pass membrane protein</topology>
    </subcellularLocation>
</comment>
<keyword evidence="7 8" id="KW-0998">Cell outer membrane</keyword>
<proteinExistence type="inferred from homology"/>
<dbReference type="Gene3D" id="2.40.170.20">
    <property type="entry name" value="TonB-dependent receptor, beta-barrel domain"/>
    <property type="match status" value="1"/>
</dbReference>
<dbReference type="GO" id="GO:0009279">
    <property type="term" value="C:cell outer membrane"/>
    <property type="evidence" value="ECO:0007669"/>
    <property type="project" value="UniProtKB-SubCell"/>
</dbReference>
<dbReference type="InterPro" id="IPR039426">
    <property type="entry name" value="TonB-dep_rcpt-like"/>
</dbReference>
<evidence type="ECO:0000313" key="14">
    <source>
        <dbReference type="EMBL" id="SNX45719.1"/>
    </source>
</evidence>
<dbReference type="InterPro" id="IPR037066">
    <property type="entry name" value="Plug_dom_sf"/>
</dbReference>
<dbReference type="OrthoDB" id="9805434at2"/>
<keyword evidence="5 9" id="KW-0798">TonB box</keyword>
<reference evidence="15" key="1">
    <citation type="submission" date="2016-09" db="EMBL/GenBank/DDBJ databases">
        <authorList>
            <person name="Varghese N."/>
            <person name="Submissions S."/>
        </authorList>
    </citation>
    <scope>NUCLEOTIDE SEQUENCE [LARGE SCALE GENOMIC DNA]</scope>
    <source>
        <strain evidence="15">ANC 4466</strain>
    </source>
</reference>
<evidence type="ECO:0000313" key="15">
    <source>
        <dbReference type="Proteomes" id="UP000219042"/>
    </source>
</evidence>
<keyword evidence="2 8" id="KW-0813">Transport</keyword>
<evidence type="ECO:0000256" key="8">
    <source>
        <dbReference type="PROSITE-ProRule" id="PRU01360"/>
    </source>
</evidence>
<dbReference type="SUPFAM" id="SSF56935">
    <property type="entry name" value="Porins"/>
    <property type="match status" value="1"/>
</dbReference>
<evidence type="ECO:0000256" key="5">
    <source>
        <dbReference type="ARBA" id="ARBA00023077"/>
    </source>
</evidence>
<dbReference type="InterPro" id="IPR000531">
    <property type="entry name" value="Beta-barrel_TonB"/>
</dbReference>
<accession>A0A240EC16</accession>
<evidence type="ECO:0000256" key="11">
    <source>
        <dbReference type="SAM" id="SignalP"/>
    </source>
</evidence>
<evidence type="ECO:0000259" key="13">
    <source>
        <dbReference type="Pfam" id="PF07715"/>
    </source>
</evidence>
<evidence type="ECO:0000256" key="2">
    <source>
        <dbReference type="ARBA" id="ARBA00022448"/>
    </source>
</evidence>